<sequence length="402" mass="43501">MSSQPDNASLSALDLFSVDGLVAFITGAGTGIGLMFAKALVKNGAAKVYVAGRRLEVLEKAASSVGPNVIPVQCDVTSKESLREAVKLVEKDSGYLNLLICNSGITGPSAPAVTSETTLEEWADGNFSRDVNEYVDTFAVNTVAVWYTTMAFLKLLGQGNEKKNVTQQSQVVITSSIAGFNKTSTAGWAYGQSKTAAILASKQLATALPRWNIRANCIAPGIFPSEMTEFAIQQYRGEAGGYGVVPTTMIPLGRLGEEADMAGTILPGRRTSEHVSIDQLEGLQYGKGYRGCRVGAYKDAKQQGPQLRPRGWAKDNVELSKTWSLIEQNEHHHILVPTHPRRREVQNLGMSVRKKSARPQPTDVLVVNRSGIRPVMIRLLKQGVAKRCLRIPDTISGDRDTA</sequence>
<dbReference type="PANTHER" id="PTHR43618">
    <property type="entry name" value="7-ALPHA-HYDROXYSTEROID DEHYDROGENASE"/>
    <property type="match status" value="1"/>
</dbReference>
<keyword evidence="2" id="KW-0521">NADP</keyword>
<evidence type="ECO:0000313" key="6">
    <source>
        <dbReference type="Proteomes" id="UP000002499"/>
    </source>
</evidence>
<evidence type="ECO:0000256" key="2">
    <source>
        <dbReference type="ARBA" id="ARBA00022857"/>
    </source>
</evidence>
<organism evidence="6">
    <name type="scientific">Metarhizium acridum (strain CQMa 102)</name>
    <dbReference type="NCBI Taxonomy" id="655827"/>
    <lineage>
        <taxon>Eukaryota</taxon>
        <taxon>Fungi</taxon>
        <taxon>Dikarya</taxon>
        <taxon>Ascomycota</taxon>
        <taxon>Pezizomycotina</taxon>
        <taxon>Sordariomycetes</taxon>
        <taxon>Hypocreomycetidae</taxon>
        <taxon>Hypocreales</taxon>
        <taxon>Clavicipitaceae</taxon>
        <taxon>Metarhizium</taxon>
    </lineage>
</organism>
<reference evidence="5 6" key="1">
    <citation type="journal article" date="2011" name="PLoS Genet.">
        <title>Genome sequencing and comparative transcriptomics of the model entomopathogenic fungi Metarhizium anisopliae and M. acridum.</title>
        <authorList>
            <person name="Gao Q."/>
            <person name="Jin K."/>
            <person name="Ying S.H."/>
            <person name="Zhang Y."/>
            <person name="Xiao G."/>
            <person name="Shang Y."/>
            <person name="Duan Z."/>
            <person name="Hu X."/>
            <person name="Xie X.Q."/>
            <person name="Zhou G."/>
            <person name="Peng G."/>
            <person name="Luo Z."/>
            <person name="Huang W."/>
            <person name="Wang B."/>
            <person name="Fang W."/>
            <person name="Wang S."/>
            <person name="Zhong Y."/>
            <person name="Ma L.J."/>
            <person name="St Leger R.J."/>
            <person name="Zhao G.P."/>
            <person name="Pei Y."/>
            <person name="Feng M.G."/>
            <person name="Xia Y."/>
            <person name="Wang C."/>
        </authorList>
    </citation>
    <scope>NUCLEOTIDE SEQUENCE [LARGE SCALE GENOMIC DNA]</scope>
    <source>
        <strain evidence="5 6">CQMa 102</strain>
    </source>
</reference>
<dbReference type="AlphaFoldDB" id="E9E4E0"/>
<dbReference type="CDD" id="cd05233">
    <property type="entry name" value="SDR_c"/>
    <property type="match status" value="1"/>
</dbReference>
<evidence type="ECO:0000313" key="5">
    <source>
        <dbReference type="EMBL" id="EFY89151.1"/>
    </source>
</evidence>
<dbReference type="InterPro" id="IPR052178">
    <property type="entry name" value="Sec_Metab_Biosynth_SDR"/>
</dbReference>
<evidence type="ECO:0000256" key="4">
    <source>
        <dbReference type="SAM" id="Phobius"/>
    </source>
</evidence>
<dbReference type="EMBL" id="GL698502">
    <property type="protein sequence ID" value="EFY89151.1"/>
    <property type="molecule type" value="Genomic_DNA"/>
</dbReference>
<name>E9E4E0_METAQ</name>
<dbReference type="HOGENOM" id="CLU_685273_0_0_1"/>
<keyword evidence="4" id="KW-0812">Transmembrane</keyword>
<dbReference type="Gene3D" id="3.40.50.720">
    <property type="entry name" value="NAD(P)-binding Rossmann-like Domain"/>
    <property type="match status" value="1"/>
</dbReference>
<keyword evidence="4" id="KW-1133">Transmembrane helix</keyword>
<keyword evidence="6" id="KW-1185">Reference proteome</keyword>
<evidence type="ECO:0000256" key="3">
    <source>
        <dbReference type="ARBA" id="ARBA00023002"/>
    </source>
</evidence>
<dbReference type="KEGG" id="maw:19249049"/>
<evidence type="ECO:0000256" key="1">
    <source>
        <dbReference type="ARBA" id="ARBA00006484"/>
    </source>
</evidence>
<dbReference type="InterPro" id="IPR036291">
    <property type="entry name" value="NAD(P)-bd_dom_sf"/>
</dbReference>
<accession>E9E4E0</accession>
<dbReference type="OrthoDB" id="2962696at2759"/>
<keyword evidence="4" id="KW-0472">Membrane</keyword>
<dbReference type="OMA" id="YTNGTIM"/>
<protein>
    <submittedName>
        <fullName evidence="5">3-hydroxyacyl-CoA dehydrogenase, putative</fullName>
    </submittedName>
</protein>
<dbReference type="Pfam" id="PF00106">
    <property type="entry name" value="adh_short"/>
    <property type="match status" value="1"/>
</dbReference>
<gene>
    <name evidence="5" type="ORF">MAC_04738</name>
</gene>
<dbReference type="PRINTS" id="PR00081">
    <property type="entry name" value="GDHRDH"/>
</dbReference>
<dbReference type="eggNOG" id="KOG0725">
    <property type="taxonomic scope" value="Eukaryota"/>
</dbReference>
<dbReference type="Proteomes" id="UP000002499">
    <property type="component" value="Unassembled WGS sequence"/>
</dbReference>
<proteinExistence type="inferred from homology"/>
<comment type="similarity">
    <text evidence="1">Belongs to the short-chain dehydrogenases/reductases (SDR) family.</text>
</comment>
<feature type="transmembrane region" description="Helical" evidence="4">
    <location>
        <begin position="20"/>
        <end position="41"/>
    </location>
</feature>
<keyword evidence="3" id="KW-0560">Oxidoreductase</keyword>
<dbReference type="InParanoid" id="E9E4E0"/>
<dbReference type="PANTHER" id="PTHR43618:SF18">
    <property type="entry name" value="SHORT CHAIN DEHYDROGENASE_REDUCTASE FAMILY (AFU_ORTHOLOGUE AFUA_5G12480)"/>
    <property type="match status" value="1"/>
</dbReference>
<dbReference type="InterPro" id="IPR002347">
    <property type="entry name" value="SDR_fam"/>
</dbReference>
<dbReference type="GeneID" id="19249049"/>
<dbReference type="SUPFAM" id="SSF51735">
    <property type="entry name" value="NAD(P)-binding Rossmann-fold domains"/>
    <property type="match status" value="1"/>
</dbReference>
<dbReference type="GO" id="GO:0016491">
    <property type="term" value="F:oxidoreductase activity"/>
    <property type="evidence" value="ECO:0007669"/>
    <property type="project" value="UniProtKB-KW"/>
</dbReference>